<keyword evidence="3" id="KW-1185">Reference proteome</keyword>
<accession>A0A2U2HJU6</accession>
<feature type="compositionally biased region" description="Basic and acidic residues" evidence="1">
    <location>
        <begin position="145"/>
        <end position="154"/>
    </location>
</feature>
<evidence type="ECO:0000256" key="1">
    <source>
        <dbReference type="SAM" id="MobiDB-lite"/>
    </source>
</evidence>
<dbReference type="Proteomes" id="UP000241421">
    <property type="component" value="Unassembled WGS sequence"/>
</dbReference>
<comment type="caution">
    <text evidence="2">The sequence shown here is derived from an EMBL/GenBank/DDBJ whole genome shotgun (WGS) entry which is preliminary data.</text>
</comment>
<feature type="region of interest" description="Disordered" evidence="1">
    <location>
        <begin position="135"/>
        <end position="154"/>
    </location>
</feature>
<protein>
    <submittedName>
        <fullName evidence="2">Agglutinin biogenesis protein MshP</fullName>
    </submittedName>
</protein>
<sequence>MNRSKKSGSAPRRQRGLSMIAAVFLLVVLAGLAAALVSLFTVQQASSGLDVLGARTYQAARAGMQWGLYQQLRVQPPSIACFASPSTFRLPADASLAALTVTVTCAAHPGNAAGNTTNRWTLTATACNEPGAAGCPNASPSSDYTQRRLQAELN</sequence>
<dbReference type="AlphaFoldDB" id="A0A2U2HJU6"/>
<gene>
    <name evidence="2" type="ORF">C7C56_014295</name>
</gene>
<organism evidence="2 3">
    <name type="scientific">Massilia glaciei</name>
    <dbReference type="NCBI Taxonomy" id="1524097"/>
    <lineage>
        <taxon>Bacteria</taxon>
        <taxon>Pseudomonadati</taxon>
        <taxon>Pseudomonadota</taxon>
        <taxon>Betaproteobacteria</taxon>
        <taxon>Burkholderiales</taxon>
        <taxon>Oxalobacteraceae</taxon>
        <taxon>Telluria group</taxon>
        <taxon>Massilia</taxon>
    </lineage>
</organism>
<dbReference type="EMBL" id="PXWF02000233">
    <property type="protein sequence ID" value="PWF47732.1"/>
    <property type="molecule type" value="Genomic_DNA"/>
</dbReference>
<evidence type="ECO:0000313" key="2">
    <source>
        <dbReference type="EMBL" id="PWF47732.1"/>
    </source>
</evidence>
<evidence type="ECO:0000313" key="3">
    <source>
        <dbReference type="Proteomes" id="UP000241421"/>
    </source>
</evidence>
<reference evidence="2 3" key="1">
    <citation type="submission" date="2018-04" db="EMBL/GenBank/DDBJ databases">
        <title>Massilia violaceinigra sp. nov., a novel purple-pigmented bacterium isolated from Tianshan glacier, Xinjiang, China.</title>
        <authorList>
            <person name="Wang H."/>
        </authorList>
    </citation>
    <scope>NUCLEOTIDE SEQUENCE [LARGE SCALE GENOMIC DNA]</scope>
    <source>
        <strain evidence="2 3">B448-2</strain>
    </source>
</reference>
<proteinExistence type="predicted"/>
<dbReference type="OrthoDB" id="8536494at2"/>
<name>A0A2U2HJU6_9BURK</name>
<dbReference type="RefSeq" id="WP_106758053.1">
    <property type="nucleotide sequence ID" value="NZ_PXWF02000233.1"/>
</dbReference>